<name>A0A3B8DXE0_9CAUD</name>
<gene>
    <name evidence="1" type="ORF">CS01_049</name>
</gene>
<evidence type="ECO:0000313" key="2">
    <source>
        <dbReference type="Proteomes" id="UP000279491"/>
    </source>
</evidence>
<dbReference type="Proteomes" id="UP000279491">
    <property type="component" value="Segment"/>
</dbReference>
<accession>A0A3B8DXE0</accession>
<proteinExistence type="predicted"/>
<protein>
    <submittedName>
        <fullName evidence="1">Uncharacterized protein</fullName>
    </submittedName>
</protein>
<evidence type="ECO:0000313" key="1">
    <source>
        <dbReference type="EMBL" id="AYJ73337.1"/>
    </source>
</evidence>
<reference evidence="1" key="1">
    <citation type="submission" date="2018-09" db="EMBL/GenBank/DDBJ databases">
        <title>Genome Analysis and Characterisation of Bacteriophage CS01 Active against Cronobacter sakazakii.</title>
        <authorList>
            <person name="Kim G.-H."/>
            <person name="Kim J."/>
            <person name="Yoon S.-S."/>
        </authorList>
    </citation>
    <scope>NUCLEOTIDE SEQUENCE [LARGE SCALE GENOMIC DNA]</scope>
</reference>
<organism evidence="1">
    <name type="scientific">Cronobacter phage CS01</name>
    <dbReference type="NCBI Taxonomy" id="2496544"/>
    <lineage>
        <taxon>Viruses</taxon>
        <taxon>Duplodnaviria</taxon>
        <taxon>Heunggongvirae</taxon>
        <taxon>Uroviricota</taxon>
        <taxon>Caudoviricetes</taxon>
        <taxon>Drexlerviridae</taxon>
        <taxon>Kyungwonvirus</taxon>
        <taxon>Kyungwonvirus CS01</taxon>
    </lineage>
</organism>
<sequence length="75" mass="8475">MHVKTINIIGCLKKKGRIIVKLANYHGVRQIVISRRANGNYVVGKEPGSALTSATERDVESMIDSLHMFIERWHS</sequence>
<dbReference type="EMBL" id="MH845412">
    <property type="protein sequence ID" value="AYJ73337.1"/>
    <property type="molecule type" value="Genomic_DNA"/>
</dbReference>
<keyword evidence="2" id="KW-1185">Reference proteome</keyword>